<name>A0AA51UEY7_9EURY</name>
<evidence type="ECO:0000313" key="11">
    <source>
        <dbReference type="EMBL" id="WMW21913.1"/>
    </source>
</evidence>
<feature type="domain" description="ABC transporter" evidence="10">
    <location>
        <begin position="2"/>
        <end position="235"/>
    </location>
</feature>
<dbReference type="GO" id="GO:0016887">
    <property type="term" value="F:ATP hydrolysis activity"/>
    <property type="evidence" value="ECO:0007669"/>
    <property type="project" value="InterPro"/>
</dbReference>
<reference evidence="11" key="1">
    <citation type="submission" date="2023-08" db="EMBL/GenBank/DDBJ databases">
        <title>Methanolobus mangrovi sp. nov. and Methanolobus sediminis sp. nov, two novel methylotrophic methanogens isolated from mangrove sediments in China.</title>
        <authorList>
            <person name="Zhou J."/>
        </authorList>
    </citation>
    <scope>NUCLEOTIDE SEQUENCE</scope>
    <source>
        <strain evidence="11">FTZ2</strain>
    </source>
</reference>
<evidence type="ECO:0000256" key="2">
    <source>
        <dbReference type="ARBA" id="ARBA00005417"/>
    </source>
</evidence>
<evidence type="ECO:0000256" key="7">
    <source>
        <dbReference type="ARBA" id="ARBA00022967"/>
    </source>
</evidence>
<accession>A0AA51UEY7</accession>
<keyword evidence="6 11" id="KW-0067">ATP-binding</keyword>
<sequence length="271" mass="29792">MICINNLSFRYPDGTLALDSVDLNIRKGEFIAIVGKNGCGKSTILRHMNGLLLPCEGSVTVKGMDTSDPSSLLKIRHTAGMVFQDPGSQFIGMTVEEDVAFGPENLGLSPEEIQFFVNRSLQDVGMLEHRNHTPRTLSGGQKQKVALASVLAMGPEIILFDEVTSMLDASSGKDILDLIKKLHKNGTTVVYVTHRLEELAYADRLVVMDKGRIIHDGNPRTILSKENPVSFGFALPPVIELARRLADENIIDPSLLPLSKEELREVLCQLM</sequence>
<dbReference type="PROSITE" id="PS00211">
    <property type="entry name" value="ABC_TRANSPORTER_1"/>
    <property type="match status" value="1"/>
</dbReference>
<keyword evidence="8" id="KW-0472">Membrane</keyword>
<dbReference type="AlphaFoldDB" id="A0AA51UEY7"/>
<dbReference type="InterPro" id="IPR050095">
    <property type="entry name" value="ECF_ABC_transporter_ATP-bd"/>
</dbReference>
<keyword evidence="5" id="KW-0547">Nucleotide-binding</keyword>
<dbReference type="PANTHER" id="PTHR43553">
    <property type="entry name" value="HEAVY METAL TRANSPORTER"/>
    <property type="match status" value="1"/>
</dbReference>
<comment type="subcellular location">
    <subcellularLocation>
        <location evidence="1">Cell membrane</location>
        <topology evidence="1">Peripheral membrane protein</topology>
    </subcellularLocation>
</comment>
<dbReference type="GeneID" id="84230701"/>
<dbReference type="InterPro" id="IPR015856">
    <property type="entry name" value="ABC_transpr_CbiO/EcfA_su"/>
</dbReference>
<comment type="function">
    <text evidence="9">Probably part of an ABC transporter complex. Responsible for energy coupling to the transport system.</text>
</comment>
<comment type="similarity">
    <text evidence="2">Belongs to the ABC transporter superfamily.</text>
</comment>
<dbReference type="FunFam" id="3.40.50.300:FF:000224">
    <property type="entry name" value="Energy-coupling factor transporter ATP-binding protein EcfA"/>
    <property type="match status" value="1"/>
</dbReference>
<gene>
    <name evidence="11" type="ORF">RE476_11130</name>
</gene>
<dbReference type="PANTHER" id="PTHR43553:SF24">
    <property type="entry name" value="ENERGY-COUPLING FACTOR TRANSPORTER ATP-BINDING PROTEIN ECFA1"/>
    <property type="match status" value="1"/>
</dbReference>
<evidence type="ECO:0000256" key="1">
    <source>
        <dbReference type="ARBA" id="ARBA00004202"/>
    </source>
</evidence>
<dbReference type="InterPro" id="IPR003439">
    <property type="entry name" value="ABC_transporter-like_ATP-bd"/>
</dbReference>
<dbReference type="Gene3D" id="3.40.50.300">
    <property type="entry name" value="P-loop containing nucleotide triphosphate hydrolases"/>
    <property type="match status" value="1"/>
</dbReference>
<evidence type="ECO:0000313" key="12">
    <source>
        <dbReference type="Proteomes" id="UP001183006"/>
    </source>
</evidence>
<dbReference type="GO" id="GO:0043190">
    <property type="term" value="C:ATP-binding cassette (ABC) transporter complex"/>
    <property type="evidence" value="ECO:0007669"/>
    <property type="project" value="TreeGrafter"/>
</dbReference>
<evidence type="ECO:0000256" key="5">
    <source>
        <dbReference type="ARBA" id="ARBA00022741"/>
    </source>
</evidence>
<dbReference type="CDD" id="cd03225">
    <property type="entry name" value="ABC_cobalt_CbiO_domain1"/>
    <property type="match status" value="1"/>
</dbReference>
<organism evidence="11 12">
    <name type="scientific">Methanolobus mangrovi</name>
    <dbReference type="NCBI Taxonomy" id="3072977"/>
    <lineage>
        <taxon>Archaea</taxon>
        <taxon>Methanobacteriati</taxon>
        <taxon>Methanobacteriota</taxon>
        <taxon>Stenosarchaea group</taxon>
        <taxon>Methanomicrobia</taxon>
        <taxon>Methanosarcinales</taxon>
        <taxon>Methanosarcinaceae</taxon>
        <taxon>Methanolobus</taxon>
    </lineage>
</organism>
<protein>
    <submittedName>
        <fullName evidence="11">ATP-binding cassette domain-containing protein</fullName>
    </submittedName>
</protein>
<dbReference type="RefSeq" id="WP_309307707.1">
    <property type="nucleotide sequence ID" value="NZ_CP133594.1"/>
</dbReference>
<dbReference type="InterPro" id="IPR017871">
    <property type="entry name" value="ABC_transporter-like_CS"/>
</dbReference>
<evidence type="ECO:0000256" key="4">
    <source>
        <dbReference type="ARBA" id="ARBA00022475"/>
    </source>
</evidence>
<dbReference type="GO" id="GO:0042626">
    <property type="term" value="F:ATPase-coupled transmembrane transporter activity"/>
    <property type="evidence" value="ECO:0007669"/>
    <property type="project" value="TreeGrafter"/>
</dbReference>
<keyword evidence="4" id="KW-1003">Cell membrane</keyword>
<dbReference type="SMART" id="SM00382">
    <property type="entry name" value="AAA"/>
    <property type="match status" value="1"/>
</dbReference>
<keyword evidence="12" id="KW-1185">Reference proteome</keyword>
<dbReference type="KEGG" id="mmav:RE476_11130"/>
<dbReference type="EMBL" id="CP133594">
    <property type="protein sequence ID" value="WMW21913.1"/>
    <property type="molecule type" value="Genomic_DNA"/>
</dbReference>
<evidence type="ECO:0000256" key="6">
    <source>
        <dbReference type="ARBA" id="ARBA00022840"/>
    </source>
</evidence>
<evidence type="ECO:0000259" key="10">
    <source>
        <dbReference type="PROSITE" id="PS50893"/>
    </source>
</evidence>
<dbReference type="PROSITE" id="PS50893">
    <property type="entry name" value="ABC_TRANSPORTER_2"/>
    <property type="match status" value="1"/>
</dbReference>
<dbReference type="InterPro" id="IPR027417">
    <property type="entry name" value="P-loop_NTPase"/>
</dbReference>
<dbReference type="Proteomes" id="UP001183006">
    <property type="component" value="Chromosome"/>
</dbReference>
<dbReference type="GO" id="GO:0005524">
    <property type="term" value="F:ATP binding"/>
    <property type="evidence" value="ECO:0007669"/>
    <property type="project" value="UniProtKB-KW"/>
</dbReference>
<dbReference type="Pfam" id="PF00005">
    <property type="entry name" value="ABC_tran"/>
    <property type="match status" value="1"/>
</dbReference>
<keyword evidence="3" id="KW-0813">Transport</keyword>
<dbReference type="SUPFAM" id="SSF52540">
    <property type="entry name" value="P-loop containing nucleoside triphosphate hydrolases"/>
    <property type="match status" value="1"/>
</dbReference>
<evidence type="ECO:0000256" key="8">
    <source>
        <dbReference type="ARBA" id="ARBA00023136"/>
    </source>
</evidence>
<evidence type="ECO:0000256" key="9">
    <source>
        <dbReference type="ARBA" id="ARBA00025157"/>
    </source>
</evidence>
<proteinExistence type="inferred from homology"/>
<dbReference type="InterPro" id="IPR003593">
    <property type="entry name" value="AAA+_ATPase"/>
</dbReference>
<evidence type="ECO:0000256" key="3">
    <source>
        <dbReference type="ARBA" id="ARBA00022448"/>
    </source>
</evidence>
<keyword evidence="7" id="KW-1278">Translocase</keyword>